<proteinExistence type="predicted"/>
<dbReference type="Pfam" id="PF03443">
    <property type="entry name" value="AA9"/>
    <property type="match status" value="1"/>
</dbReference>
<feature type="chain" id="PRO_5026352334" description="AA9 family lytic polysaccharide monooxygenase" evidence="7">
    <location>
        <begin position="19"/>
        <end position="489"/>
    </location>
</feature>
<feature type="region of interest" description="Disordered" evidence="6">
    <location>
        <begin position="373"/>
        <end position="416"/>
    </location>
</feature>
<dbReference type="GO" id="GO:0005576">
    <property type="term" value="C:extracellular region"/>
    <property type="evidence" value="ECO:0007669"/>
    <property type="project" value="UniProtKB-SubCell"/>
</dbReference>
<evidence type="ECO:0000259" key="8">
    <source>
        <dbReference type="Pfam" id="PF03443"/>
    </source>
</evidence>
<evidence type="ECO:0000256" key="7">
    <source>
        <dbReference type="SAM" id="SignalP"/>
    </source>
</evidence>
<dbReference type="OrthoDB" id="5985073at2759"/>
<dbReference type="GO" id="GO:0004497">
    <property type="term" value="F:monooxygenase activity"/>
    <property type="evidence" value="ECO:0007669"/>
    <property type="project" value="UniProtKB-KW"/>
</dbReference>
<evidence type="ECO:0000256" key="3">
    <source>
        <dbReference type="ARBA" id="ARBA00022525"/>
    </source>
</evidence>
<keyword evidence="10" id="KW-1185">Reference proteome</keyword>
<comment type="catalytic activity">
    <reaction evidence="5">
        <text>[(1-&gt;4)-beta-D-glucosyl]n+m + reduced acceptor + O2 = 4-dehydro-beta-D-glucosyl-[(1-&gt;4)-beta-D-glucosyl]n-1 + [(1-&gt;4)-beta-D-glucosyl]m + acceptor + H2O.</text>
        <dbReference type="EC" id="1.14.99.56"/>
    </reaction>
</comment>
<evidence type="ECO:0000256" key="5">
    <source>
        <dbReference type="RuleBase" id="RU368122"/>
    </source>
</evidence>
<evidence type="ECO:0000313" key="9">
    <source>
        <dbReference type="EMBL" id="KAF2708754.1"/>
    </source>
</evidence>
<feature type="domain" description="Auxiliary Activity family 9 catalytic" evidence="8">
    <location>
        <begin position="19"/>
        <end position="231"/>
    </location>
</feature>
<keyword evidence="5" id="KW-0624">Polysaccharide degradation</keyword>
<keyword evidence="3 5" id="KW-0964">Secreted</keyword>
<keyword evidence="4 5" id="KW-1015">Disulfide bond</keyword>
<dbReference type="GO" id="GO:0008810">
    <property type="term" value="F:cellulase activity"/>
    <property type="evidence" value="ECO:0007669"/>
    <property type="project" value="UniProtKB-UniRule"/>
</dbReference>
<organism evidence="9 10">
    <name type="scientific">Pleomassaria siparia CBS 279.74</name>
    <dbReference type="NCBI Taxonomy" id="1314801"/>
    <lineage>
        <taxon>Eukaryota</taxon>
        <taxon>Fungi</taxon>
        <taxon>Dikarya</taxon>
        <taxon>Ascomycota</taxon>
        <taxon>Pezizomycotina</taxon>
        <taxon>Dothideomycetes</taxon>
        <taxon>Pleosporomycetidae</taxon>
        <taxon>Pleosporales</taxon>
        <taxon>Pleomassariaceae</taxon>
        <taxon>Pleomassaria</taxon>
    </lineage>
</organism>
<evidence type="ECO:0000313" key="10">
    <source>
        <dbReference type="Proteomes" id="UP000799428"/>
    </source>
</evidence>
<dbReference type="PANTHER" id="PTHR33353">
    <property type="entry name" value="PUTATIVE (AFU_ORTHOLOGUE AFUA_1G12560)-RELATED"/>
    <property type="match status" value="1"/>
</dbReference>
<dbReference type="PANTHER" id="PTHR33353:SF32">
    <property type="entry name" value="ENDO-BETA-1,4-GLUCANASE D"/>
    <property type="match status" value="1"/>
</dbReference>
<reference evidence="9" key="1">
    <citation type="journal article" date="2020" name="Stud. Mycol.">
        <title>101 Dothideomycetes genomes: a test case for predicting lifestyles and emergence of pathogens.</title>
        <authorList>
            <person name="Haridas S."/>
            <person name="Albert R."/>
            <person name="Binder M."/>
            <person name="Bloem J."/>
            <person name="Labutti K."/>
            <person name="Salamov A."/>
            <person name="Andreopoulos B."/>
            <person name="Baker S."/>
            <person name="Barry K."/>
            <person name="Bills G."/>
            <person name="Bluhm B."/>
            <person name="Cannon C."/>
            <person name="Castanera R."/>
            <person name="Culley D."/>
            <person name="Daum C."/>
            <person name="Ezra D."/>
            <person name="Gonzalez J."/>
            <person name="Henrissat B."/>
            <person name="Kuo A."/>
            <person name="Liang C."/>
            <person name="Lipzen A."/>
            <person name="Lutzoni F."/>
            <person name="Magnuson J."/>
            <person name="Mondo S."/>
            <person name="Nolan M."/>
            <person name="Ohm R."/>
            <person name="Pangilinan J."/>
            <person name="Park H.-J."/>
            <person name="Ramirez L."/>
            <person name="Alfaro M."/>
            <person name="Sun H."/>
            <person name="Tritt A."/>
            <person name="Yoshinaga Y."/>
            <person name="Zwiers L.-H."/>
            <person name="Turgeon B."/>
            <person name="Goodwin S."/>
            <person name="Spatafora J."/>
            <person name="Crous P."/>
            <person name="Grigoriev I."/>
        </authorList>
    </citation>
    <scope>NUCLEOTIDE SEQUENCE</scope>
    <source>
        <strain evidence="9">CBS 279.74</strain>
    </source>
</reference>
<protein>
    <recommendedName>
        <fullName evidence="5">AA9 family lytic polysaccharide monooxygenase</fullName>
        <ecNumber evidence="5">1.14.99.56</ecNumber>
    </recommendedName>
    <alternativeName>
        <fullName evidence="5">Endo-beta-1,4-glucanase</fullName>
    </alternativeName>
    <alternativeName>
        <fullName evidence="5">Glycosyl hydrolase 61 family protein</fullName>
    </alternativeName>
</protein>
<dbReference type="AlphaFoldDB" id="A0A6G1K7G4"/>
<feature type="signal peptide" evidence="7">
    <location>
        <begin position="1"/>
        <end position="18"/>
    </location>
</feature>
<accession>A0A6G1K7G4</accession>
<comment type="subcellular location">
    <subcellularLocation>
        <location evidence="2 5">Secreted</location>
    </subcellularLocation>
</comment>
<evidence type="ECO:0000256" key="4">
    <source>
        <dbReference type="ARBA" id="ARBA00023157"/>
    </source>
</evidence>
<dbReference type="EMBL" id="MU005771">
    <property type="protein sequence ID" value="KAF2708754.1"/>
    <property type="molecule type" value="Genomic_DNA"/>
</dbReference>
<sequence length="489" mass="52245">MKTSTLLFTLAAAPAALAHTCFTNFYINGVTQGDGVAMRMKKDGATACSPLEDLSSNDMACNVDGSTGVSRVQSVTDGDTLTFEIRSWPNDITKERLARGHYGPCAVYLKKVDSAIKDQAYGDGWFKIWDDGYTPSDKRWCTDRVIDNGGLLNVVLPKGLEGGSYLARPEILALHNAYEGDPQFYTGCAQIFLKSTGTFGPAETVSIPGYVKTGETAVSVNIYYGDDLSKYVTPGPRVAKLVSDSAASANAQTKQAEGLRPAGCIDENANWCGAEVPDYSDEAGCWASNQNCWDQNEVCYKTSPPTGDAGCVIWQTKCQDIQDQCQAKNFNGPPNKGKDLTPVKKSIDVGLVMATQDGNVVVESPKTSAVVSVKSDTRAAPQSTSAATSSSAAAAHAPESTSAVVETAQPAPTEPDSYKVVAPMPAVTKVTISIPASEHAHAATPIPCPSGYKCIYVVHTVTETKYEYVTKEAAQKRRSVHQRRHDHNA</sequence>
<feature type="compositionally biased region" description="Low complexity" evidence="6">
    <location>
        <begin position="379"/>
        <end position="403"/>
    </location>
</feature>
<dbReference type="CDD" id="cd21175">
    <property type="entry name" value="LPMO_AA9"/>
    <property type="match status" value="1"/>
</dbReference>
<comment type="cofactor">
    <cofactor evidence="1">
        <name>Cu(2+)</name>
        <dbReference type="ChEBI" id="CHEBI:29036"/>
    </cofactor>
</comment>
<evidence type="ECO:0000256" key="1">
    <source>
        <dbReference type="ARBA" id="ARBA00001973"/>
    </source>
</evidence>
<keyword evidence="5" id="KW-0136">Cellulose degradation</keyword>
<keyword evidence="5" id="KW-0119">Carbohydrate metabolism</keyword>
<evidence type="ECO:0000256" key="2">
    <source>
        <dbReference type="ARBA" id="ARBA00004613"/>
    </source>
</evidence>
<dbReference type="Proteomes" id="UP000799428">
    <property type="component" value="Unassembled WGS sequence"/>
</dbReference>
<dbReference type="EC" id="1.14.99.56" evidence="5"/>
<evidence type="ECO:0000256" key="6">
    <source>
        <dbReference type="SAM" id="MobiDB-lite"/>
    </source>
</evidence>
<keyword evidence="9" id="KW-0503">Monooxygenase</keyword>
<keyword evidence="9" id="KW-0560">Oxidoreductase</keyword>
<dbReference type="GO" id="GO:0030248">
    <property type="term" value="F:cellulose binding"/>
    <property type="evidence" value="ECO:0007669"/>
    <property type="project" value="UniProtKB-UniRule"/>
</dbReference>
<name>A0A6G1K7G4_9PLEO</name>
<keyword evidence="7" id="KW-0732">Signal</keyword>
<dbReference type="Gene3D" id="2.70.50.70">
    <property type="match status" value="1"/>
</dbReference>
<comment type="function">
    <text evidence="5">Lytic polysaccharide monooxygenase (LMPO) that depolymerizes crystalline and amorphous polysaccharides via the oxidation of scissile alpha- or beta-(1-4)-glycosidic bonds, yielding C1 and/or C4 oxidation products. Catalysis by LPMOs requires the reduction of the active-site copper from Cu(II) to Cu(I) by a reducing agent and H(2)O(2) or O(2) as a cosubstrate.</text>
</comment>
<gene>
    <name evidence="9" type="ORF">K504DRAFT_467983</name>
</gene>
<dbReference type="GO" id="GO:0030245">
    <property type="term" value="P:cellulose catabolic process"/>
    <property type="evidence" value="ECO:0007669"/>
    <property type="project" value="UniProtKB-UniRule"/>
</dbReference>
<comment type="domain">
    <text evidence="5">Has a modular structure: an endo-beta-1,4-glucanase catalytic module at the N-terminus, a linker rich in serines and threonines, and a C-terminal carbohydrate-binding module (CBM).</text>
</comment>
<dbReference type="InterPro" id="IPR005103">
    <property type="entry name" value="AA9_LPMO"/>
</dbReference>
<dbReference type="InterPro" id="IPR049892">
    <property type="entry name" value="AA9"/>
</dbReference>